<organism evidence="1 2">
    <name type="scientific">Saccharibacillus kuerlensis</name>
    <dbReference type="NCBI Taxonomy" id="459527"/>
    <lineage>
        <taxon>Bacteria</taxon>
        <taxon>Bacillati</taxon>
        <taxon>Bacillota</taxon>
        <taxon>Bacilli</taxon>
        <taxon>Bacillales</taxon>
        <taxon>Paenibacillaceae</taxon>
        <taxon>Saccharibacillus</taxon>
    </lineage>
</organism>
<evidence type="ECO:0000313" key="1">
    <source>
        <dbReference type="EMBL" id="GGO03921.1"/>
    </source>
</evidence>
<dbReference type="RefSeq" id="WP_018976500.1">
    <property type="nucleotide sequence ID" value="NZ_BMLN01000008.1"/>
</dbReference>
<dbReference type="Proteomes" id="UP000606653">
    <property type="component" value="Unassembled WGS sequence"/>
</dbReference>
<reference evidence="2" key="1">
    <citation type="journal article" date="2019" name="Int. J. Syst. Evol. Microbiol.">
        <title>The Global Catalogue of Microorganisms (GCM) 10K type strain sequencing project: providing services to taxonomists for standard genome sequencing and annotation.</title>
        <authorList>
            <consortium name="The Broad Institute Genomics Platform"/>
            <consortium name="The Broad Institute Genome Sequencing Center for Infectious Disease"/>
            <person name="Wu L."/>
            <person name="Ma J."/>
        </authorList>
    </citation>
    <scope>NUCLEOTIDE SEQUENCE [LARGE SCALE GENOMIC DNA]</scope>
    <source>
        <strain evidence="2">CGMCC 1.6964</strain>
    </source>
</reference>
<comment type="caution">
    <text evidence="1">The sequence shown here is derived from an EMBL/GenBank/DDBJ whole genome shotgun (WGS) entry which is preliminary data.</text>
</comment>
<protein>
    <submittedName>
        <fullName evidence="1">Uncharacterized protein</fullName>
    </submittedName>
</protein>
<dbReference type="EMBL" id="BMLN01000008">
    <property type="protein sequence ID" value="GGO03921.1"/>
    <property type="molecule type" value="Genomic_DNA"/>
</dbReference>
<sequence length="201" mass="23269">MMEAESNEREDGPYNEKLKPIDKQICELLKQRKDISQGEPGQPQKALIAEWSGKYGFYEDYLQSIFGTLANEAVYKPLVVPTGFRRQVPVLRSAEQNNIFYSIVTVRQYDNASVIMLNADWEEEENLRHSERTHWECVLEVTGDQEYDCRMRNGSGTNGQMSQTFVISPPLPEDLLDIVFRVRVYEEYGRKKPLGPEIILE</sequence>
<evidence type="ECO:0000313" key="2">
    <source>
        <dbReference type="Proteomes" id="UP000606653"/>
    </source>
</evidence>
<accession>A0ABQ2L7R7</accession>
<proteinExistence type="predicted"/>
<keyword evidence="2" id="KW-1185">Reference proteome</keyword>
<name>A0ABQ2L7R7_9BACL</name>
<gene>
    <name evidence="1" type="ORF">GCM10010969_28600</name>
</gene>